<dbReference type="Proteomes" id="UP000182658">
    <property type="component" value="Unassembled WGS sequence"/>
</dbReference>
<comment type="subcellular location">
    <subcellularLocation>
        <location evidence="3">Secreted</location>
    </subcellularLocation>
</comment>
<dbReference type="InterPro" id="IPR017853">
    <property type="entry name" value="GH"/>
</dbReference>
<dbReference type="InterPro" id="IPR000111">
    <property type="entry name" value="Glyco_hydro_27/36_CS"/>
</dbReference>
<name>A0A1J7JCD2_9PEZI</name>
<sequence length="480" mass="52690">MSSLGALLPLALTSVIAHVTNALVTPDGVGKLPALGWNSWNEFNCNINATVFETIAQRMVDLGLKDAGYVYVNIDDCWSNYNVRRNSTTNEILPNYARFPDGISGLADHVHSLGLKLGIYSDAGTSTCAGYAGSLGYEAIDAATFAKWGVDYLKYDNCNVPSKWADQYTYNKDTGVSNAPAGYSWDTSNSAKRYHAMRDALLKQNRTIQFSMCIWGEADVQTWGNGTGHSWRMYGDIYPSWSGQNGGTWGVTPILNHASFFWNSTDFWGHNDWDMLEVGIGNLTYEESRSHFAMWAALKSPLIIGTPLAQVSADIVGILLNKELLAYNQDPVYGASAMPYKWGLNPYGTSNLTYPAQFWTGASVKGIHVFMVNTENKAVTLSAVFDEIPGLKGAGKQFLVHDMWTGKDLGNFTDKVDVKLKVHDTAALRITGVDGEFDLSPGAWIRRGRCGFSCTRIYLDTLIARTSVSLPCSPLASFLD</sequence>
<feature type="domain" description="Alpha galactosidase C-terminal" evidence="12">
    <location>
        <begin position="355"/>
        <end position="430"/>
    </location>
</feature>
<comment type="catalytic activity">
    <reaction evidence="1 10">
        <text>Hydrolysis of terminal, non-reducing alpha-D-galactose residues in alpha-D-galactosides, including galactose oligosaccharides, galactomannans and galactolipids.</text>
        <dbReference type="EC" id="3.2.1.22"/>
    </reaction>
</comment>
<evidence type="ECO:0000256" key="4">
    <source>
        <dbReference type="ARBA" id="ARBA00009743"/>
    </source>
</evidence>
<comment type="similarity">
    <text evidence="4 10">Belongs to the glycosyl hydrolase 27 family.</text>
</comment>
<keyword evidence="14" id="KW-1185">Reference proteome</keyword>
<dbReference type="InterPro" id="IPR013785">
    <property type="entry name" value="Aldolase_TIM"/>
</dbReference>
<dbReference type="Pfam" id="PF16499">
    <property type="entry name" value="Melibiase_2"/>
    <property type="match status" value="2"/>
</dbReference>
<evidence type="ECO:0000256" key="11">
    <source>
        <dbReference type="SAM" id="SignalP"/>
    </source>
</evidence>
<evidence type="ECO:0000256" key="10">
    <source>
        <dbReference type="RuleBase" id="RU361168"/>
    </source>
</evidence>
<feature type="signal peptide" evidence="11">
    <location>
        <begin position="1"/>
        <end position="22"/>
    </location>
</feature>
<dbReference type="OrthoDB" id="5795902at2759"/>
<dbReference type="Gene3D" id="2.60.40.1180">
    <property type="entry name" value="Golgi alpha-mannosidase II"/>
    <property type="match status" value="1"/>
</dbReference>
<dbReference type="GO" id="GO:0004557">
    <property type="term" value="F:alpha-galactosidase activity"/>
    <property type="evidence" value="ECO:0007669"/>
    <property type="project" value="UniProtKB-EC"/>
</dbReference>
<dbReference type="AlphaFoldDB" id="A0A1J7JCD2"/>
<evidence type="ECO:0000256" key="1">
    <source>
        <dbReference type="ARBA" id="ARBA00001255"/>
    </source>
</evidence>
<evidence type="ECO:0000256" key="2">
    <source>
        <dbReference type="ARBA" id="ARBA00003969"/>
    </source>
</evidence>
<dbReference type="InParanoid" id="A0A1J7JCD2"/>
<dbReference type="Gene3D" id="3.20.20.70">
    <property type="entry name" value="Aldolase class I"/>
    <property type="match status" value="1"/>
</dbReference>
<dbReference type="CDD" id="cd14792">
    <property type="entry name" value="GH27"/>
    <property type="match status" value="1"/>
</dbReference>
<dbReference type="PRINTS" id="PR00740">
    <property type="entry name" value="GLHYDRLASE27"/>
</dbReference>
<dbReference type="GO" id="GO:0005975">
    <property type="term" value="P:carbohydrate metabolic process"/>
    <property type="evidence" value="ECO:0007669"/>
    <property type="project" value="InterPro"/>
</dbReference>
<reference evidence="13 14" key="1">
    <citation type="submission" date="2016-10" db="EMBL/GenBank/DDBJ databases">
        <title>Draft genome sequence of Coniochaeta ligniaria NRRL30616, a lignocellulolytic fungus for bioabatement of inhibitors in plant biomass hydrolysates.</title>
        <authorList>
            <consortium name="DOE Joint Genome Institute"/>
            <person name="Jimenez D.J."/>
            <person name="Hector R.E."/>
            <person name="Riley R."/>
            <person name="Sun H."/>
            <person name="Grigoriev I.V."/>
            <person name="Van Elsas J.D."/>
            <person name="Nichols N.N."/>
        </authorList>
    </citation>
    <scope>NUCLEOTIDE SEQUENCE [LARGE SCALE GENOMIC DNA]</scope>
    <source>
        <strain evidence="13 14">NRRL 30616</strain>
    </source>
</reference>
<organism evidence="13 14">
    <name type="scientific">Coniochaeta ligniaria NRRL 30616</name>
    <dbReference type="NCBI Taxonomy" id="1408157"/>
    <lineage>
        <taxon>Eukaryota</taxon>
        <taxon>Fungi</taxon>
        <taxon>Dikarya</taxon>
        <taxon>Ascomycota</taxon>
        <taxon>Pezizomycotina</taxon>
        <taxon>Sordariomycetes</taxon>
        <taxon>Sordariomycetidae</taxon>
        <taxon>Coniochaetales</taxon>
        <taxon>Coniochaetaceae</taxon>
        <taxon>Coniochaeta</taxon>
    </lineage>
</organism>
<gene>
    <name evidence="13" type="ORF">CONLIGDRAFT_581550</name>
</gene>
<keyword evidence="5" id="KW-0964">Secreted</keyword>
<dbReference type="InterPro" id="IPR002241">
    <property type="entry name" value="Glyco_hydro_27"/>
</dbReference>
<dbReference type="InterPro" id="IPR041233">
    <property type="entry name" value="Melibiase_C"/>
</dbReference>
<proteinExistence type="inferred from homology"/>
<dbReference type="GO" id="GO:0005576">
    <property type="term" value="C:extracellular region"/>
    <property type="evidence" value="ECO:0007669"/>
    <property type="project" value="UniProtKB-SubCell"/>
</dbReference>
<feature type="chain" id="PRO_5012182199" description="Alpha-galactosidase" evidence="11">
    <location>
        <begin position="23"/>
        <end position="480"/>
    </location>
</feature>
<accession>A0A1J7JCD2</accession>
<keyword evidence="6 11" id="KW-0732">Signal</keyword>
<protein>
    <recommendedName>
        <fullName evidence="10">Alpha-galactosidase</fullName>
        <ecNumber evidence="10">3.2.1.22</ecNumber>
    </recommendedName>
    <alternativeName>
        <fullName evidence="10">Melibiase</fullName>
    </alternativeName>
</protein>
<evidence type="ECO:0000256" key="6">
    <source>
        <dbReference type="ARBA" id="ARBA00022729"/>
    </source>
</evidence>
<dbReference type="SUPFAM" id="SSF51445">
    <property type="entry name" value="(Trans)glycosidases"/>
    <property type="match status" value="1"/>
</dbReference>
<dbReference type="STRING" id="1408157.A0A1J7JCD2"/>
<keyword evidence="10" id="KW-1015">Disulfide bond</keyword>
<dbReference type="InterPro" id="IPR013780">
    <property type="entry name" value="Glyco_hydro_b"/>
</dbReference>
<dbReference type="PROSITE" id="PS00512">
    <property type="entry name" value="ALPHA_GALACTOSIDASE"/>
    <property type="match status" value="1"/>
</dbReference>
<evidence type="ECO:0000259" key="12">
    <source>
        <dbReference type="Pfam" id="PF17801"/>
    </source>
</evidence>
<evidence type="ECO:0000256" key="9">
    <source>
        <dbReference type="ARBA" id="ARBA00023295"/>
    </source>
</evidence>
<dbReference type="EMBL" id="KV875100">
    <property type="protein sequence ID" value="OIW26916.1"/>
    <property type="molecule type" value="Genomic_DNA"/>
</dbReference>
<dbReference type="EC" id="3.2.1.22" evidence="10"/>
<dbReference type="Pfam" id="PF17801">
    <property type="entry name" value="Melibiase_C"/>
    <property type="match status" value="1"/>
</dbReference>
<keyword evidence="8" id="KW-0325">Glycoprotein</keyword>
<evidence type="ECO:0000313" key="14">
    <source>
        <dbReference type="Proteomes" id="UP000182658"/>
    </source>
</evidence>
<dbReference type="PANTHER" id="PTHR11452">
    <property type="entry name" value="ALPHA-GALACTOSIDASE/ALPHA-N-ACETYLGALACTOSAMINIDASE"/>
    <property type="match status" value="1"/>
</dbReference>
<evidence type="ECO:0000313" key="13">
    <source>
        <dbReference type="EMBL" id="OIW26916.1"/>
    </source>
</evidence>
<evidence type="ECO:0000256" key="3">
    <source>
        <dbReference type="ARBA" id="ARBA00004613"/>
    </source>
</evidence>
<dbReference type="PANTHER" id="PTHR11452:SF61">
    <property type="entry name" value="ALPHA-GALACTOSIDASE B-RELATED"/>
    <property type="match status" value="1"/>
</dbReference>
<evidence type="ECO:0000256" key="7">
    <source>
        <dbReference type="ARBA" id="ARBA00022801"/>
    </source>
</evidence>
<evidence type="ECO:0000256" key="5">
    <source>
        <dbReference type="ARBA" id="ARBA00022525"/>
    </source>
</evidence>
<comment type="function">
    <text evidence="2">Hydrolyzes a variety of simple alpha-D-galactoside as well as more complex molecules such as oligosaccharides and polysaccharides.</text>
</comment>
<dbReference type="SUPFAM" id="SSF51011">
    <property type="entry name" value="Glycosyl hydrolase domain"/>
    <property type="match status" value="1"/>
</dbReference>
<keyword evidence="7 10" id="KW-0378">Hydrolase</keyword>
<evidence type="ECO:0000256" key="8">
    <source>
        <dbReference type="ARBA" id="ARBA00023180"/>
    </source>
</evidence>
<keyword evidence="9 10" id="KW-0326">Glycosidase</keyword>